<comment type="similarity">
    <text evidence="1">Belongs to the heat shock protein 70 family.</text>
</comment>
<organism evidence="4 5">
    <name type="scientific">Panagrolaimus davidi</name>
    <dbReference type="NCBI Taxonomy" id="227884"/>
    <lineage>
        <taxon>Eukaryota</taxon>
        <taxon>Metazoa</taxon>
        <taxon>Ecdysozoa</taxon>
        <taxon>Nematoda</taxon>
        <taxon>Chromadorea</taxon>
        <taxon>Rhabditida</taxon>
        <taxon>Tylenchina</taxon>
        <taxon>Panagrolaimomorpha</taxon>
        <taxon>Panagrolaimoidea</taxon>
        <taxon>Panagrolaimidae</taxon>
        <taxon>Panagrolaimus</taxon>
    </lineage>
</organism>
<keyword evidence="4" id="KW-1185">Reference proteome</keyword>
<keyword evidence="3" id="KW-0067">ATP-binding</keyword>
<dbReference type="Proteomes" id="UP000887578">
    <property type="component" value="Unplaced"/>
</dbReference>
<reference evidence="5" key="1">
    <citation type="submission" date="2022-11" db="UniProtKB">
        <authorList>
            <consortium name="WormBaseParasite"/>
        </authorList>
    </citation>
    <scope>IDENTIFICATION</scope>
</reference>
<accession>A0A914PPQ9</accession>
<dbReference type="InterPro" id="IPR013126">
    <property type="entry name" value="Hsp_70_fam"/>
</dbReference>
<proteinExistence type="inferred from homology"/>
<dbReference type="WBParaSite" id="PDA_v2.g16806.t1">
    <property type="protein sequence ID" value="PDA_v2.g16806.t1"/>
    <property type="gene ID" value="PDA_v2.g16806"/>
</dbReference>
<dbReference type="InterPro" id="IPR043129">
    <property type="entry name" value="ATPase_NBD"/>
</dbReference>
<name>A0A914PPQ9_9BILA</name>
<evidence type="ECO:0000256" key="3">
    <source>
        <dbReference type="ARBA" id="ARBA00022840"/>
    </source>
</evidence>
<evidence type="ECO:0000313" key="4">
    <source>
        <dbReference type="Proteomes" id="UP000887578"/>
    </source>
</evidence>
<protein>
    <submittedName>
        <fullName evidence="5">Uncharacterized protein</fullName>
    </submittedName>
</protein>
<evidence type="ECO:0000313" key="5">
    <source>
        <dbReference type="WBParaSite" id="PDA_v2.g16806.t1"/>
    </source>
</evidence>
<dbReference type="GO" id="GO:0005524">
    <property type="term" value="F:ATP binding"/>
    <property type="evidence" value="ECO:0007669"/>
    <property type="project" value="UniProtKB-KW"/>
</dbReference>
<evidence type="ECO:0000256" key="2">
    <source>
        <dbReference type="ARBA" id="ARBA00022741"/>
    </source>
</evidence>
<dbReference type="GO" id="GO:0140662">
    <property type="term" value="F:ATP-dependent protein folding chaperone"/>
    <property type="evidence" value="ECO:0007669"/>
    <property type="project" value="InterPro"/>
</dbReference>
<evidence type="ECO:0000256" key="1">
    <source>
        <dbReference type="ARBA" id="ARBA00007381"/>
    </source>
</evidence>
<keyword evidence="2" id="KW-0547">Nucleotide-binding</keyword>
<dbReference type="SUPFAM" id="SSF53067">
    <property type="entry name" value="Actin-like ATPase domain"/>
    <property type="match status" value="1"/>
</dbReference>
<sequence length="500" mass="58111">MSLSRNLIIHVHNKVLIDSYNIKTNKYNRYKEQLNFHENDTKLFQQLQFIFNLKEVKAIAFSSVGFELPTYNKFYQFRLKCREFCEKNHIFCLIPAGHLSASVALSHTQTMVQKGEKVMIFFLFGTRPVAVEYIRTTTSYQYIKHCTSKYPSFTQKWEKEMFDGLKPKKIILSKDPITSDLEKAQKYFESYSPVVFDFECTLENCMDPIVNKVLHLMGEKVDPYDIEVPCMGKFDVRMKQYSLFKVEPFDSVPCEKSAVIAVNQKKRVSMYASYPSFNPPELVKEIELSTFKKNKKVKVTLKLDINSFYEFYVEPFNGKNEKESKENVDDFASPGKAQMVFEKQHFSVSYFANNKQYNFNDSDGQIKTPTYISFHEKKPTVGKSAMEIYETKPKVVIFDLVKLCSISTDDVFNPKWGFKLIKVENGSLNLEFESSKGKTQSSLDILLALVLKNGRNRIEKETGKRMKEIEVEFDGFFPNETLKKNFVEAGKLLKINIVFV</sequence>
<dbReference type="Gene3D" id="3.30.420.40">
    <property type="match status" value="1"/>
</dbReference>
<dbReference type="Pfam" id="PF00012">
    <property type="entry name" value="HSP70"/>
    <property type="match status" value="1"/>
</dbReference>
<dbReference type="AlphaFoldDB" id="A0A914PPQ9"/>